<dbReference type="PRINTS" id="PR01857">
    <property type="entry name" value="ADAMTSFAMILY"/>
</dbReference>
<gene>
    <name evidence="9" type="ORF">V1477_009132</name>
</gene>
<dbReference type="FunFam" id="2.20.100.10:FF:000005">
    <property type="entry name" value="ADAM metallopeptidase with thrombospondin type 1 motif 9"/>
    <property type="match status" value="1"/>
</dbReference>
<name>A0ABD2CBU1_VESMC</name>
<dbReference type="InterPro" id="IPR000884">
    <property type="entry name" value="TSP1_rpt"/>
</dbReference>
<dbReference type="PROSITE" id="PS50900">
    <property type="entry name" value="PLAC"/>
    <property type="match status" value="1"/>
</dbReference>
<evidence type="ECO:0000259" key="8">
    <source>
        <dbReference type="PROSITE" id="PS50900"/>
    </source>
</evidence>
<dbReference type="InterPro" id="IPR013783">
    <property type="entry name" value="Ig-like_fold"/>
</dbReference>
<keyword evidence="2" id="KW-0964">Secreted</keyword>
<dbReference type="Gene3D" id="2.60.40.10">
    <property type="entry name" value="Immunoglobulins"/>
    <property type="match status" value="1"/>
</dbReference>
<feature type="region of interest" description="Disordered" evidence="6">
    <location>
        <begin position="55"/>
        <end position="108"/>
    </location>
</feature>
<evidence type="ECO:0000313" key="10">
    <source>
        <dbReference type="Proteomes" id="UP001607303"/>
    </source>
</evidence>
<dbReference type="PANTHER" id="PTHR13723">
    <property type="entry name" value="ADAMTS A DISINTEGRIN AND METALLOPROTEASE WITH THROMBOSPONDIN MOTIFS PROTEASE"/>
    <property type="match status" value="1"/>
</dbReference>
<evidence type="ECO:0000256" key="6">
    <source>
        <dbReference type="SAM" id="MobiDB-lite"/>
    </source>
</evidence>
<keyword evidence="4" id="KW-0677">Repeat</keyword>
<evidence type="ECO:0000259" key="7">
    <source>
        <dbReference type="PROSITE" id="PS50835"/>
    </source>
</evidence>
<keyword evidence="3" id="KW-0732">Signal</keyword>
<dbReference type="Pfam" id="PF19236">
    <property type="entry name" value="ADAMTS_CR_3"/>
    <property type="match status" value="1"/>
</dbReference>
<dbReference type="InterPro" id="IPR050439">
    <property type="entry name" value="ADAMTS_ADAMTS-like"/>
</dbReference>
<comment type="subcellular location">
    <subcellularLocation>
        <location evidence="1">Secreted</location>
    </subcellularLocation>
</comment>
<dbReference type="EMBL" id="JAYRBN010000057">
    <property type="protein sequence ID" value="KAL2742531.1"/>
    <property type="molecule type" value="Genomic_DNA"/>
</dbReference>
<evidence type="ECO:0000313" key="9">
    <source>
        <dbReference type="EMBL" id="KAL2742531.1"/>
    </source>
</evidence>
<dbReference type="SUPFAM" id="SSF48726">
    <property type="entry name" value="Immunoglobulin"/>
    <property type="match status" value="1"/>
</dbReference>
<feature type="region of interest" description="Disordered" evidence="6">
    <location>
        <begin position="731"/>
        <end position="751"/>
    </location>
</feature>
<dbReference type="Pfam" id="PF07679">
    <property type="entry name" value="I-set"/>
    <property type="match status" value="1"/>
</dbReference>
<dbReference type="PROSITE" id="PS50092">
    <property type="entry name" value="TSP1"/>
    <property type="match status" value="7"/>
</dbReference>
<accession>A0ABD2CBU1</accession>
<evidence type="ECO:0000256" key="5">
    <source>
        <dbReference type="ARBA" id="ARBA00023157"/>
    </source>
</evidence>
<dbReference type="PROSITE" id="PS50835">
    <property type="entry name" value="IG_LIKE"/>
    <property type="match status" value="1"/>
</dbReference>
<feature type="region of interest" description="Disordered" evidence="6">
    <location>
        <begin position="1139"/>
        <end position="1161"/>
    </location>
</feature>
<protein>
    <submittedName>
        <fullName evidence="9">Protein madd-4 isoform X1</fullName>
    </submittedName>
</protein>
<feature type="compositionally biased region" description="Basic residues" evidence="6">
    <location>
        <begin position="939"/>
        <end position="949"/>
    </location>
</feature>
<feature type="domain" description="Ig-like" evidence="7">
    <location>
        <begin position="762"/>
        <end position="870"/>
    </location>
</feature>
<evidence type="ECO:0000256" key="2">
    <source>
        <dbReference type="ARBA" id="ARBA00022525"/>
    </source>
</evidence>
<dbReference type="SMART" id="SM00209">
    <property type="entry name" value="TSP1"/>
    <property type="match status" value="9"/>
</dbReference>
<evidence type="ECO:0000256" key="1">
    <source>
        <dbReference type="ARBA" id="ARBA00004613"/>
    </source>
</evidence>
<dbReference type="Gene3D" id="2.20.100.10">
    <property type="entry name" value="Thrombospondin type-1 (TSP1) repeat"/>
    <property type="match status" value="9"/>
</dbReference>
<comment type="caution">
    <text evidence="9">The sequence shown here is derived from an EMBL/GenBank/DDBJ whole genome shotgun (WGS) entry which is preliminary data.</text>
</comment>
<sequence>MDPCEKPSDFRAEQCAAFDDVPYSGQLLKWYPHYDPARPCSLICRGEQSLENNVGRLQQQQQQHLQQQHLQQQQQQKQNKKQQQQQQHQHQHQYQQQQQGSNEKTHTRDIQDALQFDSDETIVVQLADKVEDGTRCYLDGRDICINGECMKVGCDLRVGSSKNTDACGVCGGNGSSCQSKYSWNLEPISACSKSCGGGFKIAMPVCKAVGTDDRVVNDSHCKNDERPEKTLVPCNTHPCTTKWISGEWSKCSASCGGGSRTRAVFCTEENGNETTKVTTKTMDIRLSFSCASICSNISLTSFASFKLRGLVLGSPTLRRKNFSSETLWLGTEPRISFTSLPEHKCSVTHKPRVQETCNIISCPMWEADQWSECSASCGIGVRRRSIECRDGNGLISTGCDPLERPRSEQECKANVACSMYGEDLTQPLMQPYPPPPVPEKLIDQPIPSESTFIAEEWSPCSVTCGDGIRRREVHCKIFLEFSRTIAKLPDRQCSGPKPEETEKCVMEPCGLIENSLSYRIDTVGDSGYAESSLTDSYKSSSSSGGVGTGLAAGSASGYESGIKVAPGRNVQTTYSWKEAGYTPCSATCLGGVQELIIYCVRDDTGKTVTPLLCSAETKPEARIRTCNDHPCPPRWRYSEFLPCMSPCGIGIQTRDVTCIHEVTRGIGNTVTVPNHMCPQPPPADRQYCNVLDCPVKWSAGEWGECSKSCGGGVKRRNVTCEQIMALGRKQRREENKCPPQKPSSEKPCNTKPCHEMDMNVQPIILSQNSSYNQSDLNEKVDLKIGGIARVFQGTPFIKIRCPVKKFDNSILSLHCRAQIIWTKDGKELRRTRKYKINKKGALKVMDITTSDDGVYACVASLSHAETRVIVKLRSKEQISSEEYLRLGNSVHLQRNANLDSAPANSGENLYTDRAAAYGNHFVPIDGEDLSHERAVPSKPTRKPQHKRQRTSPTPPDSTMMNKEHTITSLNQPGYHESVESTSGATSGATSLMPHLSYLISSIKAYWPFQGNSGSSRSHRTAPVSFIDDTHKEVSMATKRTMPDKKTGLRYHNVEEDDFEDLYRNTAIPDDVFGPDEERIFIDVDPYDLDAAIFGIRHEDNDKRTTNLLDKKDFSSVTKANVDYVEESLKNVKRHWQDSHDLSKHRKNDTINDYSDETINSPASSENVGLEVYYIPDSTTKNVVSSLTTNEKSIEDNIREENTSVGAIASTNLNDTEVSSKILNFVNEEKSVYPIDKSNTNDSIYVEELEKRRAYDPDEDRVISSTKRLDIEEGESSTTMDQTTLSGNEQIVLESTEQITRELLSHRQDRVDSKDTSKEISMDTFTTSSSIGKTESIIGSIAALDNTEDLVFEWVTTNWSDCSQTCGGSGFQMRGAQCTMRPIKSANSSRVPLRTVIGASLCEEAGHPMPQKVRPCGIERCPQWHTTEWTACESSRCFNWQTAMQRRDISCRLTEELENGRENVTQLDPNKCDETTRPLQRQECYNDACKGVWRVGEWSECTASCEEDGIKYRILQCVWYGTKKPAGNACRDIPRPPVMKTCRGPTCPQSPADCKDHLPICNRMKFMNICKVPLYQKQCCASCR</sequence>
<dbReference type="InterPro" id="IPR036179">
    <property type="entry name" value="Ig-like_dom_sf"/>
</dbReference>
<dbReference type="PANTHER" id="PTHR13723:SF313">
    <property type="entry name" value="PEPTIDASE M12B DOMAIN-CONTAINING PROTEIN"/>
    <property type="match status" value="1"/>
</dbReference>
<keyword evidence="10" id="KW-1185">Reference proteome</keyword>
<organism evidence="9 10">
    <name type="scientific">Vespula maculifrons</name>
    <name type="common">Eastern yellow jacket</name>
    <name type="synonym">Wasp</name>
    <dbReference type="NCBI Taxonomy" id="7453"/>
    <lineage>
        <taxon>Eukaryota</taxon>
        <taxon>Metazoa</taxon>
        <taxon>Ecdysozoa</taxon>
        <taxon>Arthropoda</taxon>
        <taxon>Hexapoda</taxon>
        <taxon>Insecta</taxon>
        <taxon>Pterygota</taxon>
        <taxon>Neoptera</taxon>
        <taxon>Endopterygota</taxon>
        <taxon>Hymenoptera</taxon>
        <taxon>Apocrita</taxon>
        <taxon>Aculeata</taxon>
        <taxon>Vespoidea</taxon>
        <taxon>Vespidae</taxon>
        <taxon>Vespinae</taxon>
        <taxon>Vespula</taxon>
    </lineage>
</organism>
<dbReference type="Pfam" id="PF19030">
    <property type="entry name" value="TSP1_ADAMTS"/>
    <property type="match status" value="9"/>
</dbReference>
<dbReference type="InterPro" id="IPR013273">
    <property type="entry name" value="ADAMTS/ADAMTS-like"/>
</dbReference>
<dbReference type="InterPro" id="IPR010909">
    <property type="entry name" value="PLAC"/>
</dbReference>
<dbReference type="InterPro" id="IPR003598">
    <property type="entry name" value="Ig_sub2"/>
</dbReference>
<feature type="compositionally biased region" description="Low complexity" evidence="6">
    <location>
        <begin position="57"/>
        <end position="99"/>
    </location>
</feature>
<evidence type="ECO:0000256" key="3">
    <source>
        <dbReference type="ARBA" id="ARBA00022729"/>
    </source>
</evidence>
<dbReference type="SUPFAM" id="SSF82895">
    <property type="entry name" value="TSP-1 type 1 repeat"/>
    <property type="match status" value="9"/>
</dbReference>
<reference evidence="9 10" key="1">
    <citation type="journal article" date="2024" name="Ann. Entomol. Soc. Am.">
        <title>Genomic analyses of the southern and eastern yellowjacket wasps (Hymenoptera: Vespidae) reveal evolutionary signatures of social life.</title>
        <authorList>
            <person name="Catto M.A."/>
            <person name="Caine P.B."/>
            <person name="Orr S.E."/>
            <person name="Hunt B.G."/>
            <person name="Goodisman M.A.D."/>
        </authorList>
    </citation>
    <scope>NUCLEOTIDE SEQUENCE [LARGE SCALE GENOMIC DNA]</scope>
    <source>
        <strain evidence="9">232</strain>
        <tissue evidence="9">Head and thorax</tissue>
    </source>
</reference>
<dbReference type="InterPro" id="IPR045371">
    <property type="entry name" value="ADAMTS_CR_3"/>
</dbReference>
<dbReference type="Proteomes" id="UP001607303">
    <property type="component" value="Unassembled WGS sequence"/>
</dbReference>
<proteinExistence type="predicted"/>
<feature type="region of interest" description="Disordered" evidence="6">
    <location>
        <begin position="927"/>
        <end position="961"/>
    </location>
</feature>
<keyword evidence="5" id="KW-1015">Disulfide bond</keyword>
<dbReference type="InterPro" id="IPR013098">
    <property type="entry name" value="Ig_I-set"/>
</dbReference>
<dbReference type="InterPro" id="IPR007110">
    <property type="entry name" value="Ig-like_dom"/>
</dbReference>
<feature type="domain" description="PLAC" evidence="8">
    <location>
        <begin position="1549"/>
        <end position="1583"/>
    </location>
</feature>
<evidence type="ECO:0000256" key="4">
    <source>
        <dbReference type="ARBA" id="ARBA00022737"/>
    </source>
</evidence>
<dbReference type="InterPro" id="IPR036383">
    <property type="entry name" value="TSP1_rpt_sf"/>
</dbReference>
<dbReference type="GO" id="GO:0005576">
    <property type="term" value="C:extracellular region"/>
    <property type="evidence" value="ECO:0007669"/>
    <property type="project" value="UniProtKB-SubCell"/>
</dbReference>
<dbReference type="SMART" id="SM00408">
    <property type="entry name" value="IGc2"/>
    <property type="match status" value="1"/>
</dbReference>
<feature type="compositionally biased region" description="Polar residues" evidence="6">
    <location>
        <begin position="1150"/>
        <end position="1161"/>
    </location>
</feature>